<evidence type="ECO:0000256" key="1">
    <source>
        <dbReference type="SAM" id="Phobius"/>
    </source>
</evidence>
<dbReference type="Proteomes" id="UP000199559">
    <property type="component" value="Unassembled WGS sequence"/>
</dbReference>
<organism evidence="2 3">
    <name type="scientific">Olleya namhaensis</name>
    <dbReference type="NCBI Taxonomy" id="1144750"/>
    <lineage>
        <taxon>Bacteria</taxon>
        <taxon>Pseudomonadati</taxon>
        <taxon>Bacteroidota</taxon>
        <taxon>Flavobacteriia</taxon>
        <taxon>Flavobacteriales</taxon>
        <taxon>Flavobacteriaceae</taxon>
    </lineage>
</organism>
<evidence type="ECO:0000313" key="2">
    <source>
        <dbReference type="EMBL" id="SFJ46880.1"/>
    </source>
</evidence>
<dbReference type="InterPro" id="IPR011737">
    <property type="entry name" value="CHP02206_TP0381"/>
</dbReference>
<feature type="transmembrane region" description="Helical" evidence="1">
    <location>
        <begin position="74"/>
        <end position="91"/>
    </location>
</feature>
<protein>
    <submittedName>
        <fullName evidence="2">Conserved hypothetical integral membrane protein TIGR02206</fullName>
    </submittedName>
</protein>
<evidence type="ECO:0000313" key="3">
    <source>
        <dbReference type="Proteomes" id="UP000199559"/>
    </source>
</evidence>
<reference evidence="3" key="1">
    <citation type="submission" date="2016-10" db="EMBL/GenBank/DDBJ databases">
        <authorList>
            <person name="Varghese N."/>
            <person name="Submissions S."/>
        </authorList>
    </citation>
    <scope>NUCLEOTIDE SEQUENCE [LARGE SCALE GENOMIC DNA]</scope>
    <source>
        <strain evidence="3">DSM 28881</strain>
    </source>
</reference>
<sequence>MELTTRVLFGSLQHILPILLTIVLGFVVILYAKNKHESIQIQVFKLLGVFVSGVMVVFHGYQISKGGYSLQTDLPLFLCSFMALFIVAFTATRRFVLFEFLVFWVIIGTTQGVITPEIEVGFPSFDYFRYWVVHLGLILIIAYAIVVFKMKPNLKSVVKSFIGLQVYLLILMGINKLLDANYGYLNQKPKSATILDYFGEWPTYVITAQLILIPAFFLIYFPFFLVSKKNKNAVN</sequence>
<dbReference type="STRING" id="1144750.SAMN05443431_10825"/>
<dbReference type="EMBL" id="FORM01000008">
    <property type="protein sequence ID" value="SFJ46880.1"/>
    <property type="molecule type" value="Genomic_DNA"/>
</dbReference>
<feature type="transmembrane region" description="Helical" evidence="1">
    <location>
        <begin position="204"/>
        <end position="226"/>
    </location>
</feature>
<keyword evidence="1" id="KW-1133">Transmembrane helix</keyword>
<feature type="transmembrane region" description="Helical" evidence="1">
    <location>
        <begin position="12"/>
        <end position="31"/>
    </location>
</feature>
<dbReference type="RefSeq" id="WP_090841213.1">
    <property type="nucleotide sequence ID" value="NZ_FORM01000008.1"/>
</dbReference>
<keyword evidence="1" id="KW-0812">Transmembrane</keyword>
<dbReference type="Pfam" id="PF14808">
    <property type="entry name" value="TMEM164"/>
    <property type="match status" value="1"/>
</dbReference>
<name>A0A1I3RLH7_9FLAO</name>
<gene>
    <name evidence="2" type="ORF">SAMN05443431_10825</name>
</gene>
<feature type="transmembrane region" description="Helical" evidence="1">
    <location>
        <begin position="160"/>
        <end position="178"/>
    </location>
</feature>
<dbReference type="AlphaFoldDB" id="A0A1I3RLH7"/>
<keyword evidence="1" id="KW-0472">Membrane</keyword>
<proteinExistence type="predicted"/>
<feature type="transmembrane region" description="Helical" evidence="1">
    <location>
        <begin position="43"/>
        <end position="62"/>
    </location>
</feature>
<keyword evidence="3" id="KW-1185">Reference proteome</keyword>
<accession>A0A1I3RLH7</accession>
<feature type="transmembrane region" description="Helical" evidence="1">
    <location>
        <begin position="127"/>
        <end position="148"/>
    </location>
</feature>
<dbReference type="NCBIfam" id="TIGR02206">
    <property type="entry name" value="intg_mem_TP0381"/>
    <property type="match status" value="1"/>
</dbReference>
<feature type="transmembrane region" description="Helical" evidence="1">
    <location>
        <begin position="96"/>
        <end position="115"/>
    </location>
</feature>